<protein>
    <submittedName>
        <fullName evidence="2">Immunity protein Tsi6 family protein</fullName>
    </submittedName>
</protein>
<dbReference type="Pfam" id="PF18660">
    <property type="entry name" value="Tsi6"/>
    <property type="match status" value="1"/>
</dbReference>
<feature type="domain" description="Tsi6" evidence="1">
    <location>
        <begin position="4"/>
        <end position="77"/>
    </location>
</feature>
<dbReference type="EMBL" id="JBBBNY010000015">
    <property type="protein sequence ID" value="MEI7038077.1"/>
    <property type="molecule type" value="Genomic_DNA"/>
</dbReference>
<dbReference type="Proteomes" id="UP001381174">
    <property type="component" value="Unassembled WGS sequence"/>
</dbReference>
<evidence type="ECO:0000313" key="3">
    <source>
        <dbReference type="Proteomes" id="UP001381174"/>
    </source>
</evidence>
<evidence type="ECO:0000259" key="1">
    <source>
        <dbReference type="Pfam" id="PF18660"/>
    </source>
</evidence>
<organism evidence="2 3">
    <name type="scientific">Fulvimonas yonginensis</name>
    <dbReference type="NCBI Taxonomy" id="1495200"/>
    <lineage>
        <taxon>Bacteria</taxon>
        <taxon>Pseudomonadati</taxon>
        <taxon>Pseudomonadota</taxon>
        <taxon>Gammaproteobacteria</taxon>
        <taxon>Lysobacterales</taxon>
        <taxon>Rhodanobacteraceae</taxon>
        <taxon>Fulvimonas</taxon>
    </lineage>
</organism>
<dbReference type="InterPro" id="IPR040818">
    <property type="entry name" value="Tsi6"/>
</dbReference>
<accession>A0ABU8JET0</accession>
<sequence>MSRIDVLLKAKAATEKLQERYPSDSSIGSILKQLSFLIELERGERSDASRLNEIIIGVLALKEIDPLAPDVAELLYSVAEEVEVMKRAMLK</sequence>
<comment type="caution">
    <text evidence="2">The sequence shown here is derived from an EMBL/GenBank/DDBJ whole genome shotgun (WGS) entry which is preliminary data.</text>
</comment>
<gene>
    <name evidence="2" type="ORF">WAT24_15035</name>
</gene>
<dbReference type="RefSeq" id="WP_336808721.1">
    <property type="nucleotide sequence ID" value="NZ_JBBBNY010000015.1"/>
</dbReference>
<reference evidence="2 3" key="1">
    <citation type="journal article" date="2014" name="Int. J. Syst. Evol. Microbiol.">
        <title>Fulvimonas yonginensis sp. nov., isolated from greenhouse soil, and emended description of the genus Fulvimonas.</title>
        <authorList>
            <person name="Ahn J.H."/>
            <person name="Kim S.J."/>
            <person name="Weon H.Y."/>
            <person name="Hong S.B."/>
            <person name="Seok S.J."/>
            <person name="Kwon S.W."/>
        </authorList>
    </citation>
    <scope>NUCLEOTIDE SEQUENCE [LARGE SCALE GENOMIC DNA]</scope>
    <source>
        <strain evidence="2 3">KACC 16952</strain>
    </source>
</reference>
<name>A0ABU8JET0_9GAMM</name>
<proteinExistence type="predicted"/>
<evidence type="ECO:0000313" key="2">
    <source>
        <dbReference type="EMBL" id="MEI7038077.1"/>
    </source>
</evidence>
<keyword evidence="3" id="KW-1185">Reference proteome</keyword>